<feature type="domain" description="SIS" evidence="2">
    <location>
        <begin position="29"/>
        <end position="176"/>
    </location>
</feature>
<dbReference type="PANTHER" id="PTHR10937:SF4">
    <property type="entry name" value="GLUCOSAMINE-6-PHOSPHATE DEAMINASE"/>
    <property type="match status" value="1"/>
</dbReference>
<organism evidence="3 4">
    <name type="scientific">Paenibacillus lutimineralis</name>
    <dbReference type="NCBI Taxonomy" id="2707005"/>
    <lineage>
        <taxon>Bacteria</taxon>
        <taxon>Bacillati</taxon>
        <taxon>Bacillota</taxon>
        <taxon>Bacilli</taxon>
        <taxon>Bacillales</taxon>
        <taxon>Paenibacillaceae</taxon>
        <taxon>Paenibacillus</taxon>
    </lineage>
</organism>
<keyword evidence="4" id="KW-1185">Reference proteome</keyword>
<evidence type="ECO:0000259" key="2">
    <source>
        <dbReference type="PROSITE" id="PS51464"/>
    </source>
</evidence>
<dbReference type="RefSeq" id="WP_126995092.1">
    <property type="nucleotide sequence ID" value="NZ_CP034346.1"/>
</dbReference>
<name>A0A3Q9I618_9BACL</name>
<dbReference type="PROSITE" id="PS51464">
    <property type="entry name" value="SIS"/>
    <property type="match status" value="2"/>
</dbReference>
<accession>A0A3Q9I618</accession>
<dbReference type="KEGG" id="plut:EI981_02370"/>
<dbReference type="Proteomes" id="UP000270678">
    <property type="component" value="Chromosome"/>
</dbReference>
<sequence>MSLTYSEIKQQYAALQQTYDYMMSQRQRIIDFVQAQAITSITFVGCGSSYCLSRSAAMSVTLRAGLPAYALAGGDLMLNYEQYRPMLRNTLLVAPSRSGSTSEVVEAVRLLREGNDSNLPVLSLSCVSDSPLSKQSNYALELPWAFDHSVCQTRTVTNLYMANLLLGAFLGKDDKLIADLQTAIHQGEAYMNSVEDSIRSAADFNWSNAVLLADGELQGLASEGAIALTEIAKIQAHSFHLLDVRHGPMVTVGEDTLVIAALSEQGMEHQSKLMRDIKNRGAKIIAFADQAEVIPSDYVDLAVVSENKLDPAARGIPFIFIPQIVALSKAQQLGIDPDQPDGLVAWVKL</sequence>
<dbReference type="CDD" id="cd05008">
    <property type="entry name" value="SIS_GlmS_GlmD_1"/>
    <property type="match status" value="1"/>
</dbReference>
<reference evidence="4" key="1">
    <citation type="submission" date="2018-12" db="EMBL/GenBank/DDBJ databases">
        <title>Complete genome sequence of Paenibacillus sp. MBLB1234.</title>
        <authorList>
            <person name="Nam Y.-D."/>
            <person name="Kang J."/>
            <person name="Chung W.-H."/>
            <person name="Park Y.S."/>
        </authorList>
    </citation>
    <scope>NUCLEOTIDE SEQUENCE [LARGE SCALE GENOMIC DNA]</scope>
    <source>
        <strain evidence="4">MBLB1234</strain>
    </source>
</reference>
<dbReference type="OrthoDB" id="9779207at2"/>
<dbReference type="Pfam" id="PF01380">
    <property type="entry name" value="SIS"/>
    <property type="match status" value="2"/>
</dbReference>
<dbReference type="InterPro" id="IPR046348">
    <property type="entry name" value="SIS_dom_sf"/>
</dbReference>
<dbReference type="PANTHER" id="PTHR10937">
    <property type="entry name" value="GLUCOSAMINE--FRUCTOSE-6-PHOSPHATE AMINOTRANSFERASE, ISOMERIZING"/>
    <property type="match status" value="1"/>
</dbReference>
<evidence type="ECO:0000256" key="1">
    <source>
        <dbReference type="ARBA" id="ARBA00022737"/>
    </source>
</evidence>
<proteinExistence type="predicted"/>
<gene>
    <name evidence="3" type="ORF">EI981_02370</name>
</gene>
<dbReference type="Gene3D" id="3.40.50.10490">
    <property type="entry name" value="Glucose-6-phosphate isomerase like protein, domain 1"/>
    <property type="match status" value="2"/>
</dbReference>
<dbReference type="GO" id="GO:0097367">
    <property type="term" value="F:carbohydrate derivative binding"/>
    <property type="evidence" value="ECO:0007669"/>
    <property type="project" value="InterPro"/>
</dbReference>
<dbReference type="CDD" id="cd05009">
    <property type="entry name" value="SIS_GlmS_GlmD_2"/>
    <property type="match status" value="1"/>
</dbReference>
<dbReference type="InterPro" id="IPR001347">
    <property type="entry name" value="SIS_dom"/>
</dbReference>
<keyword evidence="1" id="KW-0677">Repeat</keyword>
<dbReference type="AlphaFoldDB" id="A0A3Q9I618"/>
<dbReference type="InterPro" id="IPR035490">
    <property type="entry name" value="GlmS/FrlB_SIS"/>
</dbReference>
<evidence type="ECO:0000313" key="3">
    <source>
        <dbReference type="EMBL" id="AZS13429.1"/>
    </source>
</evidence>
<dbReference type="InterPro" id="IPR035466">
    <property type="entry name" value="GlmS/AgaS_SIS"/>
</dbReference>
<feature type="domain" description="SIS" evidence="2">
    <location>
        <begin position="194"/>
        <end position="340"/>
    </location>
</feature>
<dbReference type="SUPFAM" id="SSF53697">
    <property type="entry name" value="SIS domain"/>
    <property type="match status" value="1"/>
</dbReference>
<dbReference type="EMBL" id="CP034346">
    <property type="protein sequence ID" value="AZS13429.1"/>
    <property type="molecule type" value="Genomic_DNA"/>
</dbReference>
<dbReference type="GO" id="GO:1901135">
    <property type="term" value="P:carbohydrate derivative metabolic process"/>
    <property type="evidence" value="ECO:0007669"/>
    <property type="project" value="InterPro"/>
</dbReference>
<protein>
    <submittedName>
        <fullName evidence="3">SIS domain-containing protein</fullName>
    </submittedName>
</protein>
<evidence type="ECO:0000313" key="4">
    <source>
        <dbReference type="Proteomes" id="UP000270678"/>
    </source>
</evidence>